<name>A0A3S5A1K7_9PLAT</name>
<dbReference type="EMBL" id="CAAALY010014963">
    <property type="protein sequence ID" value="VEL12506.1"/>
    <property type="molecule type" value="Genomic_DNA"/>
</dbReference>
<accession>A0A3S5A1K7</accession>
<gene>
    <name evidence="1" type="ORF">PXEA_LOCUS5946</name>
</gene>
<sequence length="123" mass="14352">MISSKQTNLIDQVVRRFRRLKAEQRRVAENAIGIVDVHQTGVQLKYMLSGIIQQMERIEETLQNLPHDTRRLKPSGTKLDDIEELRLLILAKQICLGYFIRKPQALQIGQRANTAPRFMYCYL</sequence>
<evidence type="ECO:0000313" key="1">
    <source>
        <dbReference type="EMBL" id="VEL12506.1"/>
    </source>
</evidence>
<protein>
    <submittedName>
        <fullName evidence="1">Uncharacterized protein</fullName>
    </submittedName>
</protein>
<evidence type="ECO:0000313" key="2">
    <source>
        <dbReference type="Proteomes" id="UP000784294"/>
    </source>
</evidence>
<dbReference type="AlphaFoldDB" id="A0A3S5A1K7"/>
<organism evidence="1 2">
    <name type="scientific">Protopolystoma xenopodis</name>
    <dbReference type="NCBI Taxonomy" id="117903"/>
    <lineage>
        <taxon>Eukaryota</taxon>
        <taxon>Metazoa</taxon>
        <taxon>Spiralia</taxon>
        <taxon>Lophotrochozoa</taxon>
        <taxon>Platyhelminthes</taxon>
        <taxon>Monogenea</taxon>
        <taxon>Polyopisthocotylea</taxon>
        <taxon>Polystomatidea</taxon>
        <taxon>Polystomatidae</taxon>
        <taxon>Protopolystoma</taxon>
    </lineage>
</organism>
<keyword evidence="2" id="KW-1185">Reference proteome</keyword>
<reference evidence="1" key="1">
    <citation type="submission" date="2018-11" db="EMBL/GenBank/DDBJ databases">
        <authorList>
            <consortium name="Pathogen Informatics"/>
        </authorList>
    </citation>
    <scope>NUCLEOTIDE SEQUENCE</scope>
</reference>
<comment type="caution">
    <text evidence="1">The sequence shown here is derived from an EMBL/GenBank/DDBJ whole genome shotgun (WGS) entry which is preliminary data.</text>
</comment>
<dbReference type="Proteomes" id="UP000784294">
    <property type="component" value="Unassembled WGS sequence"/>
</dbReference>
<proteinExistence type="predicted"/>